<dbReference type="GO" id="GO:0005634">
    <property type="term" value="C:nucleus"/>
    <property type="evidence" value="ECO:0007669"/>
    <property type="project" value="UniProtKB-SubCell"/>
</dbReference>
<comment type="subcellular location">
    <subcellularLocation>
        <location evidence="1">Nucleus</location>
    </subcellularLocation>
</comment>
<evidence type="ECO:0000256" key="4">
    <source>
        <dbReference type="PROSITE-ProRule" id="PRU00267"/>
    </source>
</evidence>
<evidence type="ECO:0000313" key="7">
    <source>
        <dbReference type="Proteomes" id="UP001168821"/>
    </source>
</evidence>
<dbReference type="PANTHER" id="PTHR10270">
    <property type="entry name" value="SOX TRANSCRIPTION FACTOR"/>
    <property type="match status" value="1"/>
</dbReference>
<dbReference type="CDD" id="cd22028">
    <property type="entry name" value="HMG-box_SoxA_SoxB_SoxG"/>
    <property type="match status" value="1"/>
</dbReference>
<dbReference type="GO" id="GO:0001228">
    <property type="term" value="F:DNA-binding transcription activator activity, RNA polymerase II-specific"/>
    <property type="evidence" value="ECO:0007669"/>
    <property type="project" value="TreeGrafter"/>
</dbReference>
<dbReference type="SMART" id="SM00398">
    <property type="entry name" value="HMG"/>
    <property type="match status" value="1"/>
</dbReference>
<dbReference type="GO" id="GO:0030182">
    <property type="term" value="P:neuron differentiation"/>
    <property type="evidence" value="ECO:0007669"/>
    <property type="project" value="TreeGrafter"/>
</dbReference>
<gene>
    <name evidence="6" type="ORF">Zmor_003238</name>
</gene>
<dbReference type="PROSITE" id="PS50118">
    <property type="entry name" value="HMG_BOX_2"/>
    <property type="match status" value="1"/>
</dbReference>
<evidence type="ECO:0000256" key="2">
    <source>
        <dbReference type="ARBA" id="ARBA00023125"/>
    </source>
</evidence>
<dbReference type="Proteomes" id="UP001168821">
    <property type="component" value="Unassembled WGS sequence"/>
</dbReference>
<reference evidence="6" key="1">
    <citation type="journal article" date="2023" name="G3 (Bethesda)">
        <title>Whole genome assemblies of Zophobas morio and Tenebrio molitor.</title>
        <authorList>
            <person name="Kaur S."/>
            <person name="Stinson S.A."/>
            <person name="diCenzo G.C."/>
        </authorList>
    </citation>
    <scope>NUCLEOTIDE SEQUENCE</scope>
    <source>
        <strain evidence="6">QUZm001</strain>
    </source>
</reference>
<dbReference type="Pfam" id="PF00505">
    <property type="entry name" value="HMG_box"/>
    <property type="match status" value="1"/>
</dbReference>
<dbReference type="Gene3D" id="1.10.30.10">
    <property type="entry name" value="High mobility group box domain"/>
    <property type="match status" value="1"/>
</dbReference>
<comment type="caution">
    <text evidence="6">The sequence shown here is derived from an EMBL/GenBank/DDBJ whole genome shotgun (WGS) entry which is preliminary data.</text>
</comment>
<dbReference type="InterPro" id="IPR050140">
    <property type="entry name" value="SRY-related_HMG-box_TF-like"/>
</dbReference>
<feature type="DNA-binding region" description="HMG box" evidence="4">
    <location>
        <begin position="10"/>
        <end position="78"/>
    </location>
</feature>
<evidence type="ECO:0000256" key="3">
    <source>
        <dbReference type="ARBA" id="ARBA00023242"/>
    </source>
</evidence>
<dbReference type="GO" id="GO:0000978">
    <property type="term" value="F:RNA polymerase II cis-regulatory region sequence-specific DNA binding"/>
    <property type="evidence" value="ECO:0007669"/>
    <property type="project" value="TreeGrafter"/>
</dbReference>
<accession>A0AA38M1T1</accession>
<evidence type="ECO:0000259" key="5">
    <source>
        <dbReference type="PROSITE" id="PS50118"/>
    </source>
</evidence>
<dbReference type="AlphaFoldDB" id="A0AA38M1T1"/>
<dbReference type="PANTHER" id="PTHR10270:SF323">
    <property type="entry name" value="TRANSCRIPTION FACTOR SOX-14-RELATED"/>
    <property type="match status" value="1"/>
</dbReference>
<name>A0AA38M1T1_9CUCU</name>
<dbReference type="EMBL" id="JALNTZ010000010">
    <property type="protein sequence ID" value="KAJ3639909.1"/>
    <property type="molecule type" value="Genomic_DNA"/>
</dbReference>
<dbReference type="GO" id="GO:0007420">
    <property type="term" value="P:brain development"/>
    <property type="evidence" value="ECO:0007669"/>
    <property type="project" value="TreeGrafter"/>
</dbReference>
<keyword evidence="3 4" id="KW-0539">Nucleus</keyword>
<protein>
    <recommendedName>
        <fullName evidence="5">HMG box domain-containing protein</fullName>
    </recommendedName>
</protein>
<evidence type="ECO:0000313" key="6">
    <source>
        <dbReference type="EMBL" id="KAJ3639909.1"/>
    </source>
</evidence>
<dbReference type="FunFam" id="1.10.30.10:FF:000002">
    <property type="entry name" value="transcription factor Sox-2"/>
    <property type="match status" value="1"/>
</dbReference>
<keyword evidence="7" id="KW-1185">Reference proteome</keyword>
<keyword evidence="2 4" id="KW-0238">DNA-binding</keyword>
<dbReference type="InterPro" id="IPR009071">
    <property type="entry name" value="HMG_box_dom"/>
</dbReference>
<sequence length="234" mass="27116">MSDGENGVHIKRPMNAFMVWSRIRRKHISNDYPRLHNSEISKLLGAEWKVLPEAEKRPFIDEAKRLRNQHMVDHPDYKYRPRRKPKVEGKDSRLLAPRLHQMSDPLQQAFSKAFYNQNILSEGESSVITLNTPQVVEQKPNFALRTLSEFDPNYQPSITFPTMDIASEPMNVRLSYPTYTGRSQELEKQNFQPSLPPYTTLAESVHHRALLRAASIYAYHDLATNSVPVYFPPL</sequence>
<feature type="domain" description="HMG box" evidence="5">
    <location>
        <begin position="10"/>
        <end position="78"/>
    </location>
</feature>
<dbReference type="InterPro" id="IPR036910">
    <property type="entry name" value="HMG_box_dom_sf"/>
</dbReference>
<dbReference type="GO" id="GO:0000122">
    <property type="term" value="P:negative regulation of transcription by RNA polymerase II"/>
    <property type="evidence" value="ECO:0007669"/>
    <property type="project" value="TreeGrafter"/>
</dbReference>
<dbReference type="SUPFAM" id="SSF47095">
    <property type="entry name" value="HMG-box"/>
    <property type="match status" value="1"/>
</dbReference>
<proteinExistence type="predicted"/>
<organism evidence="6 7">
    <name type="scientific">Zophobas morio</name>
    <dbReference type="NCBI Taxonomy" id="2755281"/>
    <lineage>
        <taxon>Eukaryota</taxon>
        <taxon>Metazoa</taxon>
        <taxon>Ecdysozoa</taxon>
        <taxon>Arthropoda</taxon>
        <taxon>Hexapoda</taxon>
        <taxon>Insecta</taxon>
        <taxon>Pterygota</taxon>
        <taxon>Neoptera</taxon>
        <taxon>Endopterygota</taxon>
        <taxon>Coleoptera</taxon>
        <taxon>Polyphaga</taxon>
        <taxon>Cucujiformia</taxon>
        <taxon>Tenebrionidae</taxon>
        <taxon>Zophobas</taxon>
    </lineage>
</organism>
<evidence type="ECO:0000256" key="1">
    <source>
        <dbReference type="ARBA" id="ARBA00004123"/>
    </source>
</evidence>